<evidence type="ECO:0000313" key="4">
    <source>
        <dbReference type="Proteomes" id="UP001284537"/>
    </source>
</evidence>
<proteinExistence type="predicted"/>
<feature type="region of interest" description="Disordered" evidence="1">
    <location>
        <begin position="190"/>
        <end position="236"/>
    </location>
</feature>
<evidence type="ECO:0000256" key="1">
    <source>
        <dbReference type="SAM" id="MobiDB-lite"/>
    </source>
</evidence>
<dbReference type="Proteomes" id="UP001284537">
    <property type="component" value="Unassembled WGS sequence"/>
</dbReference>
<accession>A0ABU4UNV7</accession>
<feature type="compositionally biased region" description="Polar residues" evidence="1">
    <location>
        <begin position="213"/>
        <end position="236"/>
    </location>
</feature>
<dbReference type="EMBL" id="JAXARY010000043">
    <property type="protein sequence ID" value="MDX8130394.1"/>
    <property type="molecule type" value="Genomic_DNA"/>
</dbReference>
<keyword evidence="2" id="KW-1133">Transmembrane helix</keyword>
<feature type="transmembrane region" description="Helical" evidence="2">
    <location>
        <begin position="158"/>
        <end position="179"/>
    </location>
</feature>
<organism evidence="3 4">
    <name type="scientific">Methylomonas defluvii</name>
    <dbReference type="NCBI Taxonomy" id="3045149"/>
    <lineage>
        <taxon>Bacteria</taxon>
        <taxon>Pseudomonadati</taxon>
        <taxon>Pseudomonadota</taxon>
        <taxon>Gammaproteobacteria</taxon>
        <taxon>Methylococcales</taxon>
        <taxon>Methylococcaceae</taxon>
        <taxon>Methylomonas</taxon>
    </lineage>
</organism>
<evidence type="ECO:0000256" key="2">
    <source>
        <dbReference type="SAM" id="Phobius"/>
    </source>
</evidence>
<dbReference type="RefSeq" id="WP_319963236.1">
    <property type="nucleotide sequence ID" value="NZ_JAXARY010000043.1"/>
</dbReference>
<keyword evidence="2" id="KW-0472">Membrane</keyword>
<reference evidence="3 4" key="1">
    <citation type="submission" date="2023-11" db="EMBL/GenBank/DDBJ databases">
        <authorList>
            <person name="Ouyang M.-Y."/>
        </authorList>
    </citation>
    <scope>NUCLEOTIDE SEQUENCE [LARGE SCALE GENOMIC DNA]</scope>
    <source>
        <strain evidence="3 4">OY6</strain>
    </source>
</reference>
<evidence type="ECO:0000313" key="3">
    <source>
        <dbReference type="EMBL" id="MDX8130394.1"/>
    </source>
</evidence>
<evidence type="ECO:0008006" key="5">
    <source>
        <dbReference type="Google" id="ProtNLM"/>
    </source>
</evidence>
<protein>
    <recommendedName>
        <fullName evidence="5">MotA/TolQ/ExbB proton channel family protein</fullName>
    </recommendedName>
</protein>
<name>A0ABU4UNV7_9GAMM</name>
<comment type="caution">
    <text evidence="3">The sequence shown here is derived from an EMBL/GenBank/DDBJ whole genome shotgun (WGS) entry which is preliminary data.</text>
</comment>
<sequence>MIIRNVRLSYVFICFAFLVILLSVFVDGEAKREAMVEWPPHRLDMTQCVKSLRDLLGKNSVNGDINELWNQMEICKFQLETQGRLDDFQIIRSKFYIQNYDDTVVLWMVVFITISGIILAGLQLLISYRLAVAAGTDLGDMGGEISLEKGKVSLKSSLSGIFILAISFAFFWLFVIEVYKMEVFDPDRKISSSTAPESSSNDGKNKSDKEIKNNSAKQSNFGIETNETIQIKSTKK</sequence>
<feature type="transmembrane region" description="Helical" evidence="2">
    <location>
        <begin position="6"/>
        <end position="26"/>
    </location>
</feature>
<gene>
    <name evidence="3" type="ORF">QLH52_24095</name>
</gene>
<keyword evidence="4" id="KW-1185">Reference proteome</keyword>
<feature type="compositionally biased region" description="Basic and acidic residues" evidence="1">
    <location>
        <begin position="203"/>
        <end position="212"/>
    </location>
</feature>
<feature type="transmembrane region" description="Helical" evidence="2">
    <location>
        <begin position="104"/>
        <end position="126"/>
    </location>
</feature>
<keyword evidence="2" id="KW-0812">Transmembrane</keyword>